<evidence type="ECO:0000313" key="23">
    <source>
        <dbReference type="EMBL" id="QAT15068.1"/>
    </source>
</evidence>
<comment type="similarity">
    <text evidence="3">Belongs to the Rieske iron-sulfur protein family.</text>
</comment>
<evidence type="ECO:0000256" key="6">
    <source>
        <dbReference type="ARBA" id="ARBA00019816"/>
    </source>
</evidence>
<evidence type="ECO:0000256" key="18">
    <source>
        <dbReference type="ARBA" id="ARBA00023157"/>
    </source>
</evidence>
<dbReference type="Pfam" id="PF10399">
    <property type="entry name" value="UCR_Fe-S_N"/>
    <property type="match status" value="1"/>
</dbReference>
<dbReference type="RefSeq" id="WP_040345418.1">
    <property type="nucleotide sequence ID" value="NZ_BJNC01000042.1"/>
</dbReference>
<evidence type="ECO:0000256" key="9">
    <source>
        <dbReference type="ARBA" id="ARBA00022692"/>
    </source>
</evidence>
<comment type="catalytic activity">
    <reaction evidence="19 20">
        <text>a quinol + 2 Fe(III)-[cytochrome c](out) = a quinone + 2 Fe(II)-[cytochrome c](out) + 2 H(+)(out)</text>
        <dbReference type="Rhea" id="RHEA:11484"/>
        <dbReference type="Rhea" id="RHEA-COMP:10350"/>
        <dbReference type="Rhea" id="RHEA-COMP:14399"/>
        <dbReference type="ChEBI" id="CHEBI:15378"/>
        <dbReference type="ChEBI" id="CHEBI:24646"/>
        <dbReference type="ChEBI" id="CHEBI:29033"/>
        <dbReference type="ChEBI" id="CHEBI:29034"/>
        <dbReference type="ChEBI" id="CHEBI:132124"/>
        <dbReference type="EC" id="7.1.1.8"/>
    </reaction>
</comment>
<dbReference type="GO" id="GO:0051537">
    <property type="term" value="F:2 iron, 2 sulfur cluster binding"/>
    <property type="evidence" value="ECO:0007669"/>
    <property type="project" value="UniProtKB-KW"/>
</dbReference>
<evidence type="ECO:0000256" key="4">
    <source>
        <dbReference type="ARBA" id="ARBA00011649"/>
    </source>
</evidence>
<evidence type="ECO:0000256" key="3">
    <source>
        <dbReference type="ARBA" id="ARBA00010651"/>
    </source>
</evidence>
<comment type="subcellular location">
    <subcellularLocation>
        <location evidence="2">Cell membrane</location>
        <topology evidence="2">Single-pass membrane protein</topology>
    </subcellularLocation>
</comment>
<dbReference type="InterPro" id="IPR019470">
    <property type="entry name" value="Ubiq_cytC_Rdtase_Fe-S_su_TAT"/>
</dbReference>
<evidence type="ECO:0000256" key="1">
    <source>
        <dbReference type="ARBA" id="ARBA00002444"/>
    </source>
</evidence>
<evidence type="ECO:0000256" key="14">
    <source>
        <dbReference type="ARBA" id="ARBA00022989"/>
    </source>
</evidence>
<dbReference type="EMBL" id="UAQM01000036">
    <property type="protein sequence ID" value="SPU46313.1"/>
    <property type="molecule type" value="Genomic_DNA"/>
</dbReference>
<feature type="domain" description="Rieske" evidence="22">
    <location>
        <begin position="84"/>
        <end position="179"/>
    </location>
</feature>
<reference evidence="23 29" key="2">
    <citation type="submission" date="2019-01" db="EMBL/GenBank/DDBJ databases">
        <title>Brevundimonas diminuta Genome sequencing and assembly.</title>
        <authorList>
            <person name="Chen H."/>
        </authorList>
    </citation>
    <scope>NUCLEOTIDE SEQUENCE [LARGE SCALE GENOMIC DNA]</scope>
    <source>
        <strain evidence="23">ATCC</strain>
        <strain evidence="29">ATCC(B) 19146</strain>
    </source>
</reference>
<dbReference type="PROSITE" id="PS51296">
    <property type="entry name" value="RIESKE"/>
    <property type="match status" value="1"/>
</dbReference>
<dbReference type="Proteomes" id="UP000287388">
    <property type="component" value="Chromosome"/>
</dbReference>
<dbReference type="GO" id="GO:0008121">
    <property type="term" value="F:quinol-cytochrome-c reductase activity"/>
    <property type="evidence" value="ECO:0007669"/>
    <property type="project" value="UniProtKB-EC"/>
</dbReference>
<comment type="miscellaneous">
    <text evidence="20">The Rieske protein is a high potential 2Fe-2S protein.</text>
</comment>
<keyword evidence="17 20" id="KW-0472">Membrane</keyword>
<dbReference type="GO" id="GO:0046872">
    <property type="term" value="F:metal ion binding"/>
    <property type="evidence" value="ECO:0007669"/>
    <property type="project" value="UniProtKB-KW"/>
</dbReference>
<keyword evidence="7 20" id="KW-0813">Transport</keyword>
<dbReference type="PRINTS" id="PR00162">
    <property type="entry name" value="RIESKE"/>
</dbReference>
<evidence type="ECO:0000313" key="29">
    <source>
        <dbReference type="Proteomes" id="UP000287388"/>
    </source>
</evidence>
<evidence type="ECO:0000256" key="11">
    <source>
        <dbReference type="ARBA" id="ARBA00022723"/>
    </source>
</evidence>
<keyword evidence="11" id="KW-0479">Metal-binding</keyword>
<dbReference type="GO" id="GO:0005886">
    <property type="term" value="C:plasma membrane"/>
    <property type="evidence" value="ECO:0007669"/>
    <property type="project" value="UniProtKB-SubCell"/>
</dbReference>
<evidence type="ECO:0000256" key="16">
    <source>
        <dbReference type="ARBA" id="ARBA00023014"/>
    </source>
</evidence>
<dbReference type="NCBIfam" id="TIGR01416">
    <property type="entry name" value="Rieske_proteo"/>
    <property type="match status" value="1"/>
</dbReference>
<evidence type="ECO:0000313" key="30">
    <source>
        <dbReference type="Proteomes" id="UP000596117"/>
    </source>
</evidence>
<dbReference type="FunFam" id="2.102.10.10:FF:000001">
    <property type="entry name" value="Cytochrome b-c1 complex subunit Rieske, mitochondrial"/>
    <property type="match status" value="1"/>
</dbReference>
<dbReference type="Proteomes" id="UP000596117">
    <property type="component" value="Chromosome"/>
</dbReference>
<feature type="transmembrane region" description="Helical" evidence="20">
    <location>
        <begin position="21"/>
        <end position="42"/>
    </location>
</feature>
<comment type="function">
    <text evidence="1">Component of the ubiquinol-cytochrome c reductase complex (complex III or cytochrome b-c1 complex), which is a respiratory chain that generates an electrochemical potential coupled to ATP synthesis.</text>
</comment>
<keyword evidence="16" id="KW-0411">Iron-sulfur</keyword>
<dbReference type="InterPro" id="IPR005805">
    <property type="entry name" value="Rieske_Fe-S_prot_C"/>
</dbReference>
<evidence type="ECO:0000256" key="19">
    <source>
        <dbReference type="ARBA" id="ARBA00029351"/>
    </source>
</evidence>
<dbReference type="Gene3D" id="1.20.5.510">
    <property type="entry name" value="Single helix bin"/>
    <property type="match status" value="1"/>
</dbReference>
<dbReference type="InterPro" id="IPR006317">
    <property type="entry name" value="Ubiquinol_cyt_c_Rdtase_Fe-S-su"/>
</dbReference>
<evidence type="ECO:0000313" key="24">
    <source>
        <dbReference type="EMBL" id="QAT15091.1"/>
    </source>
</evidence>
<dbReference type="EMBL" id="CP066026">
    <property type="protein sequence ID" value="QQB87526.1"/>
    <property type="molecule type" value="Genomic_DNA"/>
</dbReference>
<dbReference type="PANTHER" id="PTHR10134">
    <property type="entry name" value="CYTOCHROME B-C1 COMPLEX SUBUNIT RIESKE, MITOCHONDRIAL"/>
    <property type="match status" value="1"/>
</dbReference>
<comment type="subunit">
    <text evidence="4 21">The main subunits of complex b-c1 are: cytochrome b, cytochrome c1 and the Rieske protein.</text>
</comment>
<dbReference type="InterPro" id="IPR014349">
    <property type="entry name" value="Rieske_Fe-S_prot"/>
</dbReference>
<evidence type="ECO:0000256" key="2">
    <source>
        <dbReference type="ARBA" id="ARBA00004162"/>
    </source>
</evidence>
<reference evidence="27 28" key="1">
    <citation type="submission" date="2018-06" db="EMBL/GenBank/DDBJ databases">
        <authorList>
            <consortium name="Pathogen Informatics"/>
            <person name="Doyle S."/>
        </authorList>
    </citation>
    <scope>NUCLEOTIDE SEQUENCE [LARGE SCALE GENOMIC DNA]</scope>
    <source>
        <strain evidence="27 28">NCTC11165</strain>
    </source>
</reference>
<sequence length="181" mass="19556">MPLADNKAALSSPAPTERRDFIHVAAGAMAVGAVGMALWPLINSMNPAADTLALSSVEVDYGKVQLGQQIVVKWRGKPVFIRHRTPKEIAEAVADDHAALRDPATDASRHKPGKAEWLILIGVCTHLGCIPTFGTGDYGGWFCPCHGSHYDTAGRIRKGPAPKNLYLLDYAFLNETRVRLG</sequence>
<evidence type="ECO:0000256" key="5">
    <source>
        <dbReference type="ARBA" id="ARBA00012951"/>
    </source>
</evidence>
<keyword evidence="18" id="KW-1015">Disulfide bond</keyword>
<protein>
    <recommendedName>
        <fullName evidence="6 20">Ubiquinol-cytochrome c reductase iron-sulfur subunit</fullName>
        <ecNumber evidence="5 20">7.1.1.8</ecNumber>
    </recommendedName>
</protein>
<evidence type="ECO:0000259" key="22">
    <source>
        <dbReference type="PROSITE" id="PS51296"/>
    </source>
</evidence>
<evidence type="ECO:0000313" key="28">
    <source>
        <dbReference type="Proteomes" id="UP000250358"/>
    </source>
</evidence>
<name>A0A246KFQ3_BREDI</name>
<evidence type="ECO:0000256" key="17">
    <source>
        <dbReference type="ARBA" id="ARBA00023136"/>
    </source>
</evidence>
<keyword evidence="30" id="KW-1185">Reference proteome</keyword>
<evidence type="ECO:0000256" key="13">
    <source>
        <dbReference type="ARBA" id="ARBA00022982"/>
    </source>
</evidence>
<dbReference type="AlphaFoldDB" id="A0A246KFQ3"/>
<dbReference type="Proteomes" id="UP000250358">
    <property type="component" value="Unassembled WGS sequence"/>
</dbReference>
<evidence type="ECO:0000256" key="7">
    <source>
        <dbReference type="ARBA" id="ARBA00022448"/>
    </source>
</evidence>
<reference evidence="25 30" key="3">
    <citation type="submission" date="2020-12" db="EMBL/GenBank/DDBJ databases">
        <title>FDA dAtabase for Regulatory Grade micrObial Sequences (FDA-ARGOS): Supporting development and validation of Infectious Disease Dx tests.</title>
        <authorList>
            <person name="Kerrigan L."/>
            <person name="Long C."/>
            <person name="Tallon L."/>
            <person name="Sadzewicz L."/>
            <person name="Zhao X."/>
            <person name="Boylan J."/>
            <person name="Ott S."/>
            <person name="Bowen H."/>
            <person name="Vavikolanu K."/>
            <person name="Mehta A."/>
            <person name="Aluvathingal J."/>
            <person name="Nadendla S."/>
            <person name="Yan Y."/>
            <person name="Sichtig H."/>
        </authorList>
    </citation>
    <scope>NUCLEOTIDE SEQUENCE [LARGE SCALE GENOMIC DNA]</scope>
    <source>
        <strain evidence="25 30">FDAARGOS_1026</strain>
    </source>
</reference>
<evidence type="ECO:0000256" key="10">
    <source>
        <dbReference type="ARBA" id="ARBA00022714"/>
    </source>
</evidence>
<keyword evidence="12" id="KW-1278">Translocase</keyword>
<evidence type="ECO:0000313" key="26">
    <source>
        <dbReference type="EMBL" id="QQB87552.1"/>
    </source>
</evidence>
<keyword evidence="27" id="KW-0560">Oxidoreductase</keyword>
<evidence type="ECO:0000256" key="12">
    <source>
        <dbReference type="ARBA" id="ARBA00022967"/>
    </source>
</evidence>
<keyword evidence="13 20" id="KW-0249">Electron transport</keyword>
<organism evidence="27 28">
    <name type="scientific">Brevundimonas diminuta</name>
    <name type="common">Pseudomonas diminuta</name>
    <dbReference type="NCBI Taxonomy" id="293"/>
    <lineage>
        <taxon>Bacteria</taxon>
        <taxon>Pseudomonadati</taxon>
        <taxon>Pseudomonadota</taxon>
        <taxon>Alphaproteobacteria</taxon>
        <taxon>Caulobacterales</taxon>
        <taxon>Caulobacteraceae</taxon>
        <taxon>Brevundimonas</taxon>
    </lineage>
</organism>
<dbReference type="Pfam" id="PF00355">
    <property type="entry name" value="Rieske"/>
    <property type="match status" value="1"/>
</dbReference>
<keyword evidence="9 20" id="KW-0812">Transmembrane</keyword>
<dbReference type="Gene3D" id="2.102.10.10">
    <property type="entry name" value="Rieske [2Fe-2S] iron-sulphur domain"/>
    <property type="match status" value="1"/>
</dbReference>
<keyword evidence="14 20" id="KW-1133">Transmembrane helix</keyword>
<dbReference type="EMBL" id="CP066026">
    <property type="protein sequence ID" value="QQB87552.1"/>
    <property type="molecule type" value="Genomic_DNA"/>
</dbReference>
<evidence type="ECO:0000256" key="21">
    <source>
        <dbReference type="RuleBase" id="RU004497"/>
    </source>
</evidence>
<dbReference type="InterPro" id="IPR036922">
    <property type="entry name" value="Rieske_2Fe-2S_sf"/>
</dbReference>
<dbReference type="EC" id="7.1.1.8" evidence="5 20"/>
<dbReference type="EMBL" id="CP035093">
    <property type="protein sequence ID" value="QAT15068.1"/>
    <property type="molecule type" value="Genomic_DNA"/>
</dbReference>
<proteinExistence type="inferred from homology"/>
<gene>
    <name evidence="27" type="primary">petA_1</name>
    <name evidence="23" type="synonym">petA</name>
    <name evidence="23" type="ORF">EQG53_12250</name>
    <name evidence="24" type="ORF">EQG53_12400</name>
    <name evidence="25" type="ORF">I6H83_10050</name>
    <name evidence="26" type="ORF">I6H83_10205</name>
    <name evidence="27" type="ORF">NCTC11165_02644</name>
</gene>
<dbReference type="KEGG" id="bdm:EQG53_12250"/>
<evidence type="ECO:0000313" key="27">
    <source>
        <dbReference type="EMBL" id="SPU46313.1"/>
    </source>
</evidence>
<dbReference type="CDD" id="cd03470">
    <property type="entry name" value="Rieske_cytochrome_bc1"/>
    <property type="match status" value="1"/>
</dbReference>
<dbReference type="EMBL" id="CP035093">
    <property type="protein sequence ID" value="QAT15091.1"/>
    <property type="molecule type" value="Genomic_DNA"/>
</dbReference>
<evidence type="ECO:0000256" key="8">
    <source>
        <dbReference type="ARBA" id="ARBA00022475"/>
    </source>
</evidence>
<dbReference type="SUPFAM" id="SSF50022">
    <property type="entry name" value="ISP domain"/>
    <property type="match status" value="1"/>
</dbReference>
<keyword evidence="10" id="KW-0001">2Fe-2S</keyword>
<dbReference type="GO" id="GO:0016491">
    <property type="term" value="F:oxidoreductase activity"/>
    <property type="evidence" value="ECO:0007669"/>
    <property type="project" value="UniProtKB-KW"/>
</dbReference>
<dbReference type="KEGG" id="bdm:EQG53_12400"/>
<dbReference type="InterPro" id="IPR017941">
    <property type="entry name" value="Rieske_2Fe-2S"/>
</dbReference>
<evidence type="ECO:0000256" key="15">
    <source>
        <dbReference type="ARBA" id="ARBA00023004"/>
    </source>
</evidence>
<keyword evidence="8" id="KW-1003">Cell membrane</keyword>
<evidence type="ECO:0000313" key="25">
    <source>
        <dbReference type="EMBL" id="QQB87526.1"/>
    </source>
</evidence>
<evidence type="ECO:0000256" key="20">
    <source>
        <dbReference type="RuleBase" id="RU004494"/>
    </source>
</evidence>
<keyword evidence="15" id="KW-0408">Iron</keyword>
<dbReference type="GeneID" id="56576991"/>
<comment type="cofactor">
    <cofactor evidence="20">
        <name>[2Fe-2S] cluster</name>
        <dbReference type="ChEBI" id="CHEBI:190135"/>
    </cofactor>
    <text evidence="20">Binds 1 [2Fe-2S] cluster per subunit.</text>
</comment>
<accession>A0A246KFQ3</accession>